<dbReference type="EMBL" id="JASPKY010000224">
    <property type="protein sequence ID" value="KAK9718905.1"/>
    <property type="molecule type" value="Genomic_DNA"/>
</dbReference>
<organism evidence="1 2">
    <name type="scientific">Popillia japonica</name>
    <name type="common">Japanese beetle</name>
    <dbReference type="NCBI Taxonomy" id="7064"/>
    <lineage>
        <taxon>Eukaryota</taxon>
        <taxon>Metazoa</taxon>
        <taxon>Ecdysozoa</taxon>
        <taxon>Arthropoda</taxon>
        <taxon>Hexapoda</taxon>
        <taxon>Insecta</taxon>
        <taxon>Pterygota</taxon>
        <taxon>Neoptera</taxon>
        <taxon>Endopterygota</taxon>
        <taxon>Coleoptera</taxon>
        <taxon>Polyphaga</taxon>
        <taxon>Scarabaeiformia</taxon>
        <taxon>Scarabaeidae</taxon>
        <taxon>Rutelinae</taxon>
        <taxon>Popillia</taxon>
    </lineage>
</organism>
<comment type="caution">
    <text evidence="1">The sequence shown here is derived from an EMBL/GenBank/DDBJ whole genome shotgun (WGS) entry which is preliminary data.</text>
</comment>
<gene>
    <name evidence="1" type="ORF">QE152_g22910</name>
</gene>
<protein>
    <submittedName>
        <fullName evidence="1">Uncharacterized protein</fullName>
    </submittedName>
</protein>
<evidence type="ECO:0000313" key="1">
    <source>
        <dbReference type="EMBL" id="KAK9718905.1"/>
    </source>
</evidence>
<sequence length="207" mass="23258">MECWIESKPTASVETVEETYIEDLKVVNFSKYELPPCLKSDLSPPSFVFYPNLKKPLRERLGSAFAFTGRVPKRSGPTNFRSSIRVECWIESKPIASVETVEETYIEDLKVGNFSKNVPPPRLKSDLSPPDFVLYPNLKKPLRKGLGSVFAFTGRVPKRCGPTNFRSSIRMECWIESKPTASVETVEETYIGIQAHRVSGDGGGDLY</sequence>
<evidence type="ECO:0000313" key="2">
    <source>
        <dbReference type="Proteomes" id="UP001458880"/>
    </source>
</evidence>
<keyword evidence="2" id="KW-1185">Reference proteome</keyword>
<dbReference type="Proteomes" id="UP001458880">
    <property type="component" value="Unassembled WGS sequence"/>
</dbReference>
<proteinExistence type="predicted"/>
<dbReference type="AlphaFoldDB" id="A0AAW1KIG0"/>
<name>A0AAW1KIG0_POPJA</name>
<accession>A0AAW1KIG0</accession>
<reference evidence="1 2" key="1">
    <citation type="journal article" date="2024" name="BMC Genomics">
        <title>De novo assembly and annotation of Popillia japonica's genome with initial clues to its potential as an invasive pest.</title>
        <authorList>
            <person name="Cucini C."/>
            <person name="Boschi S."/>
            <person name="Funari R."/>
            <person name="Cardaioli E."/>
            <person name="Iannotti N."/>
            <person name="Marturano G."/>
            <person name="Paoli F."/>
            <person name="Bruttini M."/>
            <person name="Carapelli A."/>
            <person name="Frati F."/>
            <person name="Nardi F."/>
        </authorList>
    </citation>
    <scope>NUCLEOTIDE SEQUENCE [LARGE SCALE GENOMIC DNA]</scope>
    <source>
        <strain evidence="1">DMR45628</strain>
    </source>
</reference>